<dbReference type="Proteomes" id="UP000324222">
    <property type="component" value="Unassembled WGS sequence"/>
</dbReference>
<dbReference type="EMBL" id="VSRR010130675">
    <property type="protein sequence ID" value="MPD02266.1"/>
    <property type="molecule type" value="Genomic_DNA"/>
</dbReference>
<evidence type="ECO:0000313" key="2">
    <source>
        <dbReference type="Proteomes" id="UP000324222"/>
    </source>
</evidence>
<evidence type="ECO:0000313" key="1">
    <source>
        <dbReference type="EMBL" id="MPD02266.1"/>
    </source>
</evidence>
<accession>A0A5B7K5W5</accession>
<keyword evidence="2" id="KW-1185">Reference proteome</keyword>
<organism evidence="1 2">
    <name type="scientific">Portunus trituberculatus</name>
    <name type="common">Swimming crab</name>
    <name type="synonym">Neptunus trituberculatus</name>
    <dbReference type="NCBI Taxonomy" id="210409"/>
    <lineage>
        <taxon>Eukaryota</taxon>
        <taxon>Metazoa</taxon>
        <taxon>Ecdysozoa</taxon>
        <taxon>Arthropoda</taxon>
        <taxon>Crustacea</taxon>
        <taxon>Multicrustacea</taxon>
        <taxon>Malacostraca</taxon>
        <taxon>Eumalacostraca</taxon>
        <taxon>Eucarida</taxon>
        <taxon>Decapoda</taxon>
        <taxon>Pleocyemata</taxon>
        <taxon>Brachyura</taxon>
        <taxon>Eubrachyura</taxon>
        <taxon>Portunoidea</taxon>
        <taxon>Portunidae</taxon>
        <taxon>Portuninae</taxon>
        <taxon>Portunus</taxon>
    </lineage>
</organism>
<sequence>MSVMSGGGIEEGKTMGVKAKRGCISSPLPLLRVSEILHLLSPSSSGESSYLKDFSDPPFRAHFTVIPPAIPIQCEAEGVGIGGGGGG</sequence>
<comment type="caution">
    <text evidence="1">The sequence shown here is derived from an EMBL/GenBank/DDBJ whole genome shotgun (WGS) entry which is preliminary data.</text>
</comment>
<protein>
    <submittedName>
        <fullName evidence="1">Uncharacterized protein</fullName>
    </submittedName>
</protein>
<proteinExistence type="predicted"/>
<gene>
    <name evidence="1" type="ORF">E2C01_097839</name>
</gene>
<dbReference type="AlphaFoldDB" id="A0A5B7K5W5"/>
<reference evidence="1 2" key="1">
    <citation type="submission" date="2019-05" db="EMBL/GenBank/DDBJ databases">
        <title>Another draft genome of Portunus trituberculatus and its Hox gene families provides insights of decapod evolution.</title>
        <authorList>
            <person name="Jeong J.-H."/>
            <person name="Song I."/>
            <person name="Kim S."/>
            <person name="Choi T."/>
            <person name="Kim D."/>
            <person name="Ryu S."/>
            <person name="Kim W."/>
        </authorList>
    </citation>
    <scope>NUCLEOTIDE SEQUENCE [LARGE SCALE GENOMIC DNA]</scope>
    <source>
        <tissue evidence="1">Muscle</tissue>
    </source>
</reference>
<name>A0A5B7K5W5_PORTR</name>